<accession>A0A1H0NIZ4</accession>
<dbReference type="STRING" id="1166073.SAMN05192530_12212"/>
<keyword evidence="1" id="KW-0238">DNA-binding</keyword>
<dbReference type="CDD" id="cd00093">
    <property type="entry name" value="HTH_XRE"/>
    <property type="match status" value="1"/>
</dbReference>
<evidence type="ECO:0000259" key="3">
    <source>
        <dbReference type="PROSITE" id="PS50943"/>
    </source>
</evidence>
<proteinExistence type="predicted"/>
<organism evidence="4 5">
    <name type="scientific">Aureimonas jatrophae</name>
    <dbReference type="NCBI Taxonomy" id="1166073"/>
    <lineage>
        <taxon>Bacteria</taxon>
        <taxon>Pseudomonadati</taxon>
        <taxon>Pseudomonadota</taxon>
        <taxon>Alphaproteobacteria</taxon>
        <taxon>Hyphomicrobiales</taxon>
        <taxon>Aurantimonadaceae</taxon>
        <taxon>Aureimonas</taxon>
    </lineage>
</organism>
<dbReference type="InterPro" id="IPR001387">
    <property type="entry name" value="Cro/C1-type_HTH"/>
</dbReference>
<feature type="domain" description="HTH cro/C1-type" evidence="3">
    <location>
        <begin position="11"/>
        <end position="65"/>
    </location>
</feature>
<dbReference type="AlphaFoldDB" id="A0A1H0NIZ4"/>
<dbReference type="Gene3D" id="1.10.260.40">
    <property type="entry name" value="lambda repressor-like DNA-binding domains"/>
    <property type="match status" value="1"/>
</dbReference>
<dbReference type="SUPFAM" id="SSF47413">
    <property type="entry name" value="lambda repressor-like DNA-binding domains"/>
    <property type="match status" value="1"/>
</dbReference>
<reference evidence="4 5" key="1">
    <citation type="submission" date="2016-10" db="EMBL/GenBank/DDBJ databases">
        <authorList>
            <person name="de Groot N.N."/>
        </authorList>
    </citation>
    <scope>NUCLEOTIDE SEQUENCE [LARGE SCALE GENOMIC DNA]</scope>
    <source>
        <strain evidence="5">L7-484,KACC 16230,DSM 25025</strain>
    </source>
</reference>
<evidence type="ECO:0000313" key="5">
    <source>
        <dbReference type="Proteomes" id="UP000198793"/>
    </source>
</evidence>
<evidence type="ECO:0000313" key="4">
    <source>
        <dbReference type="EMBL" id="SDO92385.1"/>
    </source>
</evidence>
<dbReference type="EMBL" id="FNIT01000022">
    <property type="protein sequence ID" value="SDO92385.1"/>
    <property type="molecule type" value="Genomic_DNA"/>
</dbReference>
<dbReference type="OrthoDB" id="9815697at2"/>
<evidence type="ECO:0000256" key="2">
    <source>
        <dbReference type="SAM" id="MobiDB-lite"/>
    </source>
</evidence>
<keyword evidence="5" id="KW-1185">Reference proteome</keyword>
<dbReference type="PANTHER" id="PTHR46797">
    <property type="entry name" value="HTH-TYPE TRANSCRIPTIONAL REGULATOR"/>
    <property type="match status" value="1"/>
</dbReference>
<dbReference type="SMART" id="SM00530">
    <property type="entry name" value="HTH_XRE"/>
    <property type="match status" value="1"/>
</dbReference>
<gene>
    <name evidence="4" type="ORF">SAMN05192530_12212</name>
</gene>
<dbReference type="GO" id="GO:0003677">
    <property type="term" value="F:DNA binding"/>
    <property type="evidence" value="ECO:0007669"/>
    <property type="project" value="UniProtKB-KW"/>
</dbReference>
<sequence>MDGRTRVAWNLRQLRTERGLSQESLAVDADVDRTYVSGIERGTFNPTLDLLERLAGALSVDLVDLVNKPAGDQPPEPLRPGRRPKGSG</sequence>
<dbReference type="InterPro" id="IPR010982">
    <property type="entry name" value="Lambda_DNA-bd_dom_sf"/>
</dbReference>
<feature type="region of interest" description="Disordered" evidence="2">
    <location>
        <begin position="67"/>
        <end position="88"/>
    </location>
</feature>
<dbReference type="PANTHER" id="PTHR46797:SF1">
    <property type="entry name" value="METHYLPHOSPHONATE SYNTHASE"/>
    <property type="match status" value="1"/>
</dbReference>
<dbReference type="PROSITE" id="PS50943">
    <property type="entry name" value="HTH_CROC1"/>
    <property type="match status" value="1"/>
</dbReference>
<evidence type="ECO:0000256" key="1">
    <source>
        <dbReference type="ARBA" id="ARBA00023125"/>
    </source>
</evidence>
<dbReference type="Pfam" id="PF01381">
    <property type="entry name" value="HTH_3"/>
    <property type="match status" value="1"/>
</dbReference>
<dbReference type="InterPro" id="IPR050807">
    <property type="entry name" value="TransReg_Diox_bact_type"/>
</dbReference>
<protein>
    <submittedName>
        <fullName evidence="4">Helix-turn-helix</fullName>
    </submittedName>
</protein>
<dbReference type="RefSeq" id="WP_090677288.1">
    <property type="nucleotide sequence ID" value="NZ_FNIT01000022.1"/>
</dbReference>
<dbReference type="Proteomes" id="UP000198793">
    <property type="component" value="Unassembled WGS sequence"/>
</dbReference>
<dbReference type="GO" id="GO:0005829">
    <property type="term" value="C:cytosol"/>
    <property type="evidence" value="ECO:0007669"/>
    <property type="project" value="TreeGrafter"/>
</dbReference>
<name>A0A1H0NIZ4_9HYPH</name>
<dbReference type="GO" id="GO:0003700">
    <property type="term" value="F:DNA-binding transcription factor activity"/>
    <property type="evidence" value="ECO:0007669"/>
    <property type="project" value="TreeGrafter"/>
</dbReference>